<dbReference type="EMBL" id="CAJNNV010029384">
    <property type="protein sequence ID" value="CAE8628386.1"/>
    <property type="molecule type" value="Genomic_DNA"/>
</dbReference>
<proteinExistence type="predicted"/>
<feature type="compositionally biased region" description="Basic and acidic residues" evidence="1">
    <location>
        <begin position="15"/>
        <end position="28"/>
    </location>
</feature>
<dbReference type="AlphaFoldDB" id="A0A813GWA4"/>
<reference evidence="2" key="1">
    <citation type="submission" date="2021-02" db="EMBL/GenBank/DDBJ databases">
        <authorList>
            <person name="Dougan E. K."/>
            <person name="Rhodes N."/>
            <person name="Thang M."/>
            <person name="Chan C."/>
        </authorList>
    </citation>
    <scope>NUCLEOTIDE SEQUENCE</scope>
</reference>
<accession>A0A813GWA4</accession>
<evidence type="ECO:0000313" key="3">
    <source>
        <dbReference type="Proteomes" id="UP000654075"/>
    </source>
</evidence>
<feature type="region of interest" description="Disordered" evidence="1">
    <location>
        <begin position="1"/>
        <end position="29"/>
    </location>
</feature>
<evidence type="ECO:0000313" key="2">
    <source>
        <dbReference type="EMBL" id="CAE8628386.1"/>
    </source>
</evidence>
<protein>
    <submittedName>
        <fullName evidence="2">Uncharacterized protein</fullName>
    </submittedName>
</protein>
<evidence type="ECO:0000256" key="1">
    <source>
        <dbReference type="SAM" id="MobiDB-lite"/>
    </source>
</evidence>
<keyword evidence="3" id="KW-1185">Reference proteome</keyword>
<name>A0A813GWA4_POLGL</name>
<organism evidence="2 3">
    <name type="scientific">Polarella glacialis</name>
    <name type="common">Dinoflagellate</name>
    <dbReference type="NCBI Taxonomy" id="89957"/>
    <lineage>
        <taxon>Eukaryota</taxon>
        <taxon>Sar</taxon>
        <taxon>Alveolata</taxon>
        <taxon>Dinophyceae</taxon>
        <taxon>Suessiales</taxon>
        <taxon>Suessiaceae</taxon>
        <taxon>Polarella</taxon>
    </lineage>
</organism>
<sequence length="200" mass="21850">MKSWAIAKDIPVDSEGSKKRPRTTEKNPKTSLGVDVARCLLSTLAIVRQTRAATARTFLLPNTDPYIVAGAEAGKAYALASKGIKQQAPPYVFVATAMLLALGEDPSASNEARASVIAFSQDKHAPKDLLPYINICRIARCWDKFHSRFEFAPAPLHVHDPALLYFVQTLVARGATELFGLAPRGPLERSILQQLEALRV</sequence>
<comment type="caution">
    <text evidence="2">The sequence shown here is derived from an EMBL/GenBank/DDBJ whole genome shotgun (WGS) entry which is preliminary data.</text>
</comment>
<gene>
    <name evidence="2" type="ORF">PGLA1383_LOCUS45044</name>
</gene>
<dbReference type="Proteomes" id="UP000654075">
    <property type="component" value="Unassembled WGS sequence"/>
</dbReference>